<dbReference type="Proteomes" id="UP000230069">
    <property type="component" value="Unassembled WGS sequence"/>
</dbReference>
<evidence type="ECO:0000313" key="1">
    <source>
        <dbReference type="EMBL" id="PIA50074.1"/>
    </source>
</evidence>
<protein>
    <submittedName>
        <fullName evidence="1">Uncharacterized protein</fullName>
    </submittedName>
</protein>
<dbReference type="EMBL" id="KZ305030">
    <property type="protein sequence ID" value="PIA50074.1"/>
    <property type="molecule type" value="Genomic_DNA"/>
</dbReference>
<accession>A0A2G5E2U3</accession>
<keyword evidence="2" id="KW-1185">Reference proteome</keyword>
<gene>
    <name evidence="1" type="ORF">AQUCO_01300659v1</name>
</gene>
<dbReference type="InParanoid" id="A0A2G5E2U3"/>
<sequence>MCRREREPKERKEVRNVVFVAASLDVFAFGHYSDHIAAYWLVHPLRLLWNILTSRPYDLAFTLNVIGNVQKEGT</sequence>
<reference evidence="1 2" key="1">
    <citation type="submission" date="2017-09" db="EMBL/GenBank/DDBJ databases">
        <title>WGS assembly of Aquilegia coerulea Goldsmith.</title>
        <authorList>
            <person name="Hodges S."/>
            <person name="Kramer E."/>
            <person name="Nordborg M."/>
            <person name="Tomkins J."/>
            <person name="Borevitz J."/>
            <person name="Derieg N."/>
            <person name="Yan J."/>
            <person name="Mihaltcheva S."/>
            <person name="Hayes R.D."/>
            <person name="Rokhsar D."/>
        </authorList>
    </citation>
    <scope>NUCLEOTIDE SEQUENCE [LARGE SCALE GENOMIC DNA]</scope>
    <source>
        <strain evidence="2">cv. Goldsmith</strain>
    </source>
</reference>
<dbReference type="AlphaFoldDB" id="A0A2G5E2U3"/>
<name>A0A2G5E2U3_AQUCA</name>
<proteinExistence type="predicted"/>
<organism evidence="1 2">
    <name type="scientific">Aquilegia coerulea</name>
    <name type="common">Rocky mountain columbine</name>
    <dbReference type="NCBI Taxonomy" id="218851"/>
    <lineage>
        <taxon>Eukaryota</taxon>
        <taxon>Viridiplantae</taxon>
        <taxon>Streptophyta</taxon>
        <taxon>Embryophyta</taxon>
        <taxon>Tracheophyta</taxon>
        <taxon>Spermatophyta</taxon>
        <taxon>Magnoliopsida</taxon>
        <taxon>Ranunculales</taxon>
        <taxon>Ranunculaceae</taxon>
        <taxon>Thalictroideae</taxon>
        <taxon>Aquilegia</taxon>
    </lineage>
</organism>
<evidence type="ECO:0000313" key="2">
    <source>
        <dbReference type="Proteomes" id="UP000230069"/>
    </source>
</evidence>